<feature type="compositionally biased region" description="Polar residues" evidence="2">
    <location>
        <begin position="518"/>
        <end position="535"/>
    </location>
</feature>
<organism evidence="3 4">
    <name type="scientific">Coemansia spiralis</name>
    <dbReference type="NCBI Taxonomy" id="417178"/>
    <lineage>
        <taxon>Eukaryota</taxon>
        <taxon>Fungi</taxon>
        <taxon>Fungi incertae sedis</taxon>
        <taxon>Zoopagomycota</taxon>
        <taxon>Kickxellomycotina</taxon>
        <taxon>Kickxellomycetes</taxon>
        <taxon>Kickxellales</taxon>
        <taxon>Kickxellaceae</taxon>
        <taxon>Coemansia</taxon>
    </lineage>
</organism>
<feature type="region of interest" description="Disordered" evidence="2">
    <location>
        <begin position="593"/>
        <end position="628"/>
    </location>
</feature>
<comment type="caution">
    <text evidence="3">The sequence shown here is derived from an EMBL/GenBank/DDBJ whole genome shotgun (WGS) entry which is preliminary data.</text>
</comment>
<reference evidence="3" key="1">
    <citation type="submission" date="2022-07" db="EMBL/GenBank/DDBJ databases">
        <title>Phylogenomic reconstructions and comparative analyses of Kickxellomycotina fungi.</title>
        <authorList>
            <person name="Reynolds N.K."/>
            <person name="Stajich J.E."/>
            <person name="Barry K."/>
            <person name="Grigoriev I.V."/>
            <person name="Crous P."/>
            <person name="Smith M.E."/>
        </authorList>
    </citation>
    <scope>NUCLEOTIDE SEQUENCE</scope>
    <source>
        <strain evidence="3">NRRL 3115</strain>
    </source>
</reference>
<dbReference type="GO" id="GO:0007030">
    <property type="term" value="P:Golgi organization"/>
    <property type="evidence" value="ECO:0007669"/>
    <property type="project" value="TreeGrafter"/>
</dbReference>
<gene>
    <name evidence="3" type="ORF">GGI25_003650</name>
</gene>
<feature type="region of interest" description="Disordered" evidence="2">
    <location>
        <begin position="509"/>
        <end position="552"/>
    </location>
</feature>
<dbReference type="GO" id="GO:0042147">
    <property type="term" value="P:retrograde transport, endosome to Golgi"/>
    <property type="evidence" value="ECO:0007669"/>
    <property type="project" value="TreeGrafter"/>
</dbReference>
<dbReference type="Proteomes" id="UP001151518">
    <property type="component" value="Unassembled WGS sequence"/>
</dbReference>
<dbReference type="PANTHER" id="PTHR15954">
    <property type="entry name" value="VACUOLAR PROTEIN SORTING-ASSOCIATED PROTEIN 51 HOMOLOG"/>
    <property type="match status" value="1"/>
</dbReference>
<dbReference type="GO" id="GO:0000938">
    <property type="term" value="C:GARP complex"/>
    <property type="evidence" value="ECO:0007669"/>
    <property type="project" value="TreeGrafter"/>
</dbReference>
<evidence type="ECO:0000256" key="2">
    <source>
        <dbReference type="SAM" id="MobiDB-lite"/>
    </source>
</evidence>
<feature type="compositionally biased region" description="Polar residues" evidence="2">
    <location>
        <begin position="607"/>
        <end position="617"/>
    </location>
</feature>
<dbReference type="GO" id="GO:0032456">
    <property type="term" value="P:endocytic recycling"/>
    <property type="evidence" value="ECO:0007669"/>
    <property type="project" value="TreeGrafter"/>
</dbReference>
<dbReference type="GO" id="GO:0048193">
    <property type="term" value="P:Golgi vesicle transport"/>
    <property type="evidence" value="ECO:0007669"/>
    <property type="project" value="TreeGrafter"/>
</dbReference>
<proteinExistence type="inferred from homology"/>
<comment type="similarity">
    <text evidence="1">Belongs to the VPS51 family.</text>
</comment>
<dbReference type="InterPro" id="IPR014812">
    <property type="entry name" value="Vps51"/>
</dbReference>
<protein>
    <recommendedName>
        <fullName evidence="5">Vacuolar protein sorting-associated protein 51 homolog</fullName>
    </recommendedName>
</protein>
<accession>A0A9W8G6V0</accession>
<dbReference type="AlphaFoldDB" id="A0A9W8G6V0"/>
<evidence type="ECO:0000256" key="1">
    <source>
        <dbReference type="ARBA" id="ARBA00006080"/>
    </source>
</evidence>
<name>A0A9W8G6V0_9FUNG</name>
<dbReference type="Pfam" id="PF08700">
    <property type="entry name" value="VPS51_Exo84_N"/>
    <property type="match status" value="1"/>
</dbReference>
<evidence type="ECO:0000313" key="3">
    <source>
        <dbReference type="EMBL" id="KAJ2676263.1"/>
    </source>
</evidence>
<dbReference type="GO" id="GO:0016020">
    <property type="term" value="C:membrane"/>
    <property type="evidence" value="ECO:0007669"/>
    <property type="project" value="TreeGrafter"/>
</dbReference>
<dbReference type="GO" id="GO:0005829">
    <property type="term" value="C:cytosol"/>
    <property type="evidence" value="ECO:0007669"/>
    <property type="project" value="GOC"/>
</dbReference>
<evidence type="ECO:0008006" key="5">
    <source>
        <dbReference type="Google" id="ProtNLM"/>
    </source>
</evidence>
<evidence type="ECO:0000313" key="4">
    <source>
        <dbReference type="Proteomes" id="UP001151518"/>
    </source>
</evidence>
<dbReference type="GO" id="GO:1990745">
    <property type="term" value="C:EARP complex"/>
    <property type="evidence" value="ECO:0007669"/>
    <property type="project" value="TreeGrafter"/>
</dbReference>
<dbReference type="EMBL" id="JANBTW010000041">
    <property type="protein sequence ID" value="KAJ2676263.1"/>
    <property type="molecule type" value="Genomic_DNA"/>
</dbReference>
<dbReference type="OrthoDB" id="203678at2759"/>
<sequence length="1118" mass="124560">MSRVPMRVDRDRARANLRAFYGIQLQQKQQQKQPPIDTSTFDSKMYLRRLLQETSPRELLQTANKLVAEARQIDNDMKTMVYENYSKFITATETVQRMVEDADFMDAEMEKLSGRINRISTSSISGDVTGQRERIRRLAKEHRLLAKLQFLFDLPEELNRYIGAGRFVEAARVWARTQPLLAHYQGLGIFAGVEKDGKEIMATVENTIWSRWHGTTEIAEGAECAALLVLLRPDSVGRLWREYLNIQGTKHRNLRQRCLEDSYAHSVCHGDLLLPQEHKQHEDGDSVGEKHLPTRQAGDTRLTYFNAHYLPVWNSLVLGFASQFVPPALSGLLDQADTPDKNNGRTMSLLEATTEGTVIGLLSPLSDDPPAARGHAPLVGWQAMAPEEIRTAQHEFARCLREWVAEYEFIVDSLVQLPADPLEDTKPWLQQLDYLVANVDGFPILAKVGGLRDCVHKVVMRWHERLMEGALHGIVRDMVERLEYYFDPNIDGTQEMAATTAIAAAVARRSSVSRHQRNASTGSQASHQRSNSCGITSDAVPPQSPQNPRAGLHARAVSSAFEALSNNTPAASSSPAVGPFGITTNNRISRASVGSSATVARPPHYLSRSSTHRTNTADPLDQDDGRRSFGPRRYRPWLIGSVNRNAPLHVFLADIESWIIQQVLERVNPLVESVSQHYLETSMGELRQSFIRTLDRCLDHWMGDWIPHAFLHASVAQPAHGTASYVEQKTTRDSDYFGLGTIADPVCSLLLARLSVDFELTLTQSIYQLCEHGILSEDRPLSNTSSSVDISLTSVLRTEQQERADSFTNSGRRAIAANKPVLTPRPSGAKWRSIAEKLVRHFVMTVGHDISNLLECPSAPSNSVWLDICRWLKQVEDDTNALFHDPVFSATLKALEVGRFDSPSASREPDRPMANVILDPPNSVHHILSNIDRLFAERVDIFPKSINPLASGKILFHLAMQIVKAALEAVRLRPRVLNSEEFQQVVIDSTFVRAWMLRYTGVEPNLRHPSEPPTIANTIGGQMMFGGEPRGGKKHVLVKQPSSDPPSSGGQHAGSAQDTVSTVVVNERDAQAIQNLVDDWISSAKACAVDSTPPDNELIDRAVFNAWMSAYFGYEVGS</sequence>
<dbReference type="PANTHER" id="PTHR15954:SF4">
    <property type="entry name" value="VACUOLAR PROTEIN SORTING-ASSOCIATED PROTEIN 51 HOMOLOG"/>
    <property type="match status" value="1"/>
</dbReference>
<feature type="region of interest" description="Disordered" evidence="2">
    <location>
        <begin position="1030"/>
        <end position="1060"/>
    </location>
</feature>